<feature type="compositionally biased region" description="Polar residues" evidence="1">
    <location>
        <begin position="384"/>
        <end position="398"/>
    </location>
</feature>
<proteinExistence type="predicted"/>
<feature type="compositionally biased region" description="Basic residues" evidence="1">
    <location>
        <begin position="105"/>
        <end position="115"/>
    </location>
</feature>
<keyword evidence="2" id="KW-0472">Membrane</keyword>
<feature type="compositionally biased region" description="Pro residues" evidence="1">
    <location>
        <begin position="50"/>
        <end position="61"/>
    </location>
</feature>
<dbReference type="RefSeq" id="XP_008582707.1">
    <property type="nucleotide sequence ID" value="XM_008584485.1"/>
</dbReference>
<accession>A0ABM0RQ16</accession>
<feature type="region of interest" description="Disordered" evidence="1">
    <location>
        <begin position="1"/>
        <end position="117"/>
    </location>
</feature>
<feature type="region of interest" description="Disordered" evidence="1">
    <location>
        <begin position="348"/>
        <end position="398"/>
    </location>
</feature>
<gene>
    <name evidence="5" type="primary">MADCAM1</name>
</gene>
<dbReference type="GeneID" id="103600240"/>
<organism evidence="4 5">
    <name type="scientific">Galeopterus variegatus</name>
    <name type="common">Malayan flying lemur</name>
    <name type="synonym">Cynocephalus variegatus</name>
    <dbReference type="NCBI Taxonomy" id="482537"/>
    <lineage>
        <taxon>Eukaryota</taxon>
        <taxon>Metazoa</taxon>
        <taxon>Chordata</taxon>
        <taxon>Craniata</taxon>
        <taxon>Vertebrata</taxon>
        <taxon>Euteleostomi</taxon>
        <taxon>Mammalia</taxon>
        <taxon>Eutheria</taxon>
        <taxon>Euarchontoglires</taxon>
        <taxon>Dermoptera</taxon>
        <taxon>Cynocephalidae</taxon>
        <taxon>Galeopterus</taxon>
    </lineage>
</organism>
<dbReference type="InterPro" id="IPR037413">
    <property type="entry name" value="MADCAM1"/>
</dbReference>
<name>A0ABM0RQ16_GALVR</name>
<feature type="compositionally biased region" description="Low complexity" evidence="1">
    <location>
        <begin position="367"/>
        <end position="383"/>
    </location>
</feature>
<sequence length="487" mass="51853">MGLRTMGTDAAPHLPTRGSQAPIRLRGGESSSEMGRLSQLGLKAQRPSPQGDPSPREPPSPETFAGPPGHPRVGGQGGKAPRETPGEQLEEGAEEQGHRAVGRSPGRHYLSRVSHRPRDCRDDMAQGLALLLALSLGLLQPGHGQPLQLEPPEPEVAVAVGTSLQFTCSLACAGRGVASVRWRGLDTSLGAVQTGAGSSALTVSALTVHNASLAAAGTRVCVGSCGNVTFQRTVRLLVYAFPDQLTVSPAALVPGWDQEVACTAHNVTPAGPDALSFSLLLWGRELEGVQVLSRQEDEEPQEDEDVLYRVTEHWLLPRLGTPAPPALHCQATMRLPRLELTHRRAIPILPRQTSPEPPVTTSPDPPVTTSSEPPVTTSLETSPQQDTTHGIRSPGSTRTCWPEIHQAGPMWRGVVPKSTPSPVAVQLPAALWASSLALGLLLLVFLAYHLRKRCQSRAEDRTRPPAPEAPILVSAWARLRGTGRSPS</sequence>
<dbReference type="InterPro" id="IPR036179">
    <property type="entry name" value="Ig-like_dom_sf"/>
</dbReference>
<reference evidence="5" key="1">
    <citation type="submission" date="2025-08" db="UniProtKB">
        <authorList>
            <consortium name="RefSeq"/>
        </authorList>
    </citation>
    <scope>IDENTIFICATION</scope>
</reference>
<evidence type="ECO:0000256" key="2">
    <source>
        <dbReference type="SAM" id="Phobius"/>
    </source>
</evidence>
<dbReference type="InterPro" id="IPR015169">
    <property type="entry name" value="Adhes-Ig-like"/>
</dbReference>
<dbReference type="PANTHER" id="PTHR14162">
    <property type="entry name" value="MUCOSAL ADDRESSIN CELL ADHESION MOLECULE-1"/>
    <property type="match status" value="1"/>
</dbReference>
<dbReference type="SMART" id="SM00409">
    <property type="entry name" value="IG"/>
    <property type="match status" value="1"/>
</dbReference>
<dbReference type="PANTHER" id="PTHR14162:SF1">
    <property type="entry name" value="MUCOSAL ADDRESSIN CELL ADHESION MOLECULE 1"/>
    <property type="match status" value="1"/>
</dbReference>
<dbReference type="InterPro" id="IPR013783">
    <property type="entry name" value="Ig-like_fold"/>
</dbReference>
<keyword evidence="2" id="KW-1133">Transmembrane helix</keyword>
<protein>
    <submittedName>
        <fullName evidence="5">LOW QUALITY PROTEIN: mucosal addressin cell adhesion molecule 1</fullName>
    </submittedName>
</protein>
<keyword evidence="4" id="KW-1185">Reference proteome</keyword>
<evidence type="ECO:0000259" key="3">
    <source>
        <dbReference type="SMART" id="SM00409"/>
    </source>
</evidence>
<feature type="compositionally biased region" description="Pro residues" evidence="1">
    <location>
        <begin position="355"/>
        <end position="366"/>
    </location>
</feature>
<dbReference type="InterPro" id="IPR003599">
    <property type="entry name" value="Ig_sub"/>
</dbReference>
<evidence type="ECO:0000256" key="1">
    <source>
        <dbReference type="SAM" id="MobiDB-lite"/>
    </source>
</evidence>
<evidence type="ECO:0000313" key="4">
    <source>
        <dbReference type="Proteomes" id="UP000694923"/>
    </source>
</evidence>
<evidence type="ECO:0000313" key="5">
    <source>
        <dbReference type="RefSeq" id="XP_008582707.1"/>
    </source>
</evidence>
<dbReference type="Proteomes" id="UP000694923">
    <property type="component" value="Unplaced"/>
</dbReference>
<feature type="domain" description="Immunoglobulin" evidence="3">
    <location>
        <begin position="153"/>
        <end position="239"/>
    </location>
</feature>
<dbReference type="Gene3D" id="2.60.40.10">
    <property type="entry name" value="Immunoglobulins"/>
    <property type="match status" value="2"/>
</dbReference>
<keyword evidence="2" id="KW-0812">Transmembrane</keyword>
<feature type="transmembrane region" description="Helical" evidence="2">
    <location>
        <begin position="429"/>
        <end position="448"/>
    </location>
</feature>
<dbReference type="SUPFAM" id="SSF48726">
    <property type="entry name" value="Immunoglobulin"/>
    <property type="match status" value="2"/>
</dbReference>
<dbReference type="Pfam" id="PF09085">
    <property type="entry name" value="Adhes-Ig_like"/>
    <property type="match status" value="1"/>
</dbReference>